<dbReference type="SUPFAM" id="SSF48113">
    <property type="entry name" value="Heme-dependent peroxidases"/>
    <property type="match status" value="1"/>
</dbReference>
<evidence type="ECO:0000256" key="15">
    <source>
        <dbReference type="PIRSR" id="PIRSR600823-1"/>
    </source>
</evidence>
<evidence type="ECO:0000313" key="24">
    <source>
        <dbReference type="Proteomes" id="UP001163823"/>
    </source>
</evidence>
<dbReference type="InterPro" id="IPR019794">
    <property type="entry name" value="Peroxidases_AS"/>
</dbReference>
<feature type="signal peptide" evidence="20">
    <location>
        <begin position="1"/>
        <end position="25"/>
    </location>
</feature>
<dbReference type="InterPro" id="IPR010255">
    <property type="entry name" value="Haem_peroxidase_sf"/>
</dbReference>
<dbReference type="PANTHER" id="PTHR31388">
    <property type="entry name" value="PEROXIDASE 72-RELATED"/>
    <property type="match status" value="1"/>
</dbReference>
<dbReference type="KEGG" id="qsa:O6P43_019760"/>
<evidence type="ECO:0000313" key="22">
    <source>
        <dbReference type="EMBL" id="KAJ7959140.1"/>
    </source>
</evidence>
<keyword evidence="24" id="KW-1185">Reference proteome</keyword>
<dbReference type="CDD" id="cd00693">
    <property type="entry name" value="secretory_peroxidase"/>
    <property type="match status" value="1"/>
</dbReference>
<evidence type="ECO:0000256" key="12">
    <source>
        <dbReference type="ARBA" id="ARBA00023004"/>
    </source>
</evidence>
<evidence type="ECO:0000256" key="17">
    <source>
        <dbReference type="PIRSR" id="PIRSR600823-3"/>
    </source>
</evidence>
<feature type="binding site" evidence="17">
    <location>
        <position position="89"/>
    </location>
    <ligand>
        <name>Ca(2+)</name>
        <dbReference type="ChEBI" id="CHEBI:29108"/>
        <label>1</label>
    </ligand>
</feature>
<dbReference type="AlphaFoldDB" id="A0AAD7PL58"/>
<feature type="binding site" evidence="17">
    <location>
        <position position="77"/>
    </location>
    <ligand>
        <name>Ca(2+)</name>
        <dbReference type="ChEBI" id="CHEBI:29108"/>
        <label>1</label>
    </ligand>
</feature>
<keyword evidence="14" id="KW-0325">Glycoprotein</keyword>
<feature type="disulfide bond" evidence="19">
    <location>
        <begin position="201"/>
        <end position="227"/>
    </location>
</feature>
<dbReference type="GO" id="GO:0006979">
    <property type="term" value="P:response to oxidative stress"/>
    <property type="evidence" value="ECO:0007669"/>
    <property type="project" value="UniProtKB-UniRule"/>
</dbReference>
<evidence type="ECO:0000256" key="14">
    <source>
        <dbReference type="ARBA" id="ARBA00023180"/>
    </source>
</evidence>
<feature type="binding site" description="axial binding residue" evidence="17">
    <location>
        <position position="194"/>
    </location>
    <ligand>
        <name>heme b</name>
        <dbReference type="ChEBI" id="CHEBI:60344"/>
    </ligand>
    <ligandPart>
        <name>Fe</name>
        <dbReference type="ChEBI" id="CHEBI:18248"/>
    </ligandPart>
</feature>
<evidence type="ECO:0000256" key="3">
    <source>
        <dbReference type="ARBA" id="ARBA00004613"/>
    </source>
</evidence>
<dbReference type="KEGG" id="qsa:O6P43_019758"/>
<keyword evidence="9 20" id="KW-0732">Signal</keyword>
<reference evidence="23" key="1">
    <citation type="journal article" date="2023" name="Science">
        <title>Elucidation of the pathway for biosynthesis of saponin adjuvants from the soapbark tree.</title>
        <authorList>
            <person name="Reed J."/>
            <person name="Orme A."/>
            <person name="El-Demerdash A."/>
            <person name="Owen C."/>
            <person name="Martin L.B.B."/>
            <person name="Misra R.C."/>
            <person name="Kikuchi S."/>
            <person name="Rejzek M."/>
            <person name="Martin A.C."/>
            <person name="Harkess A."/>
            <person name="Leebens-Mack J."/>
            <person name="Louveau T."/>
            <person name="Stephenson M.J."/>
            <person name="Osbourn A."/>
        </authorList>
    </citation>
    <scope>NUCLEOTIDE SEQUENCE</scope>
    <source>
        <strain evidence="23">S10</strain>
    </source>
</reference>
<dbReference type="GO" id="GO:0046872">
    <property type="term" value="F:metal ion binding"/>
    <property type="evidence" value="ECO:0007669"/>
    <property type="project" value="UniProtKB-UniRule"/>
</dbReference>
<dbReference type="InterPro" id="IPR002016">
    <property type="entry name" value="Haem_peroxidase"/>
</dbReference>
<comment type="similarity">
    <text evidence="20">Belongs to the peroxidase family. Classical plant (class III) peroxidase subfamily.</text>
</comment>
<accession>A0AAD7PL58</accession>
<dbReference type="FunFam" id="1.10.520.10:FF:000009">
    <property type="entry name" value="Peroxidase"/>
    <property type="match status" value="1"/>
</dbReference>
<protein>
    <recommendedName>
        <fullName evidence="5 20">Peroxidase</fullName>
        <ecNumber evidence="5 20">1.11.1.7</ecNumber>
    </recommendedName>
</protein>
<dbReference type="Gene3D" id="1.10.520.10">
    <property type="match status" value="1"/>
</dbReference>
<comment type="similarity">
    <text evidence="4">Belongs to the peroxidase family. Ascorbate peroxidase subfamily.</text>
</comment>
<dbReference type="PROSITE" id="PS00435">
    <property type="entry name" value="PEROXIDASE_1"/>
    <property type="match status" value="1"/>
</dbReference>
<feature type="binding site" evidence="17">
    <location>
        <position position="243"/>
    </location>
    <ligand>
        <name>Ca(2+)</name>
        <dbReference type="ChEBI" id="CHEBI:29108"/>
        <label>2</label>
    </ligand>
</feature>
<keyword evidence="10 17" id="KW-0106">Calcium</keyword>
<keyword evidence="20" id="KW-0964">Secreted</keyword>
<dbReference type="GO" id="GO:0005576">
    <property type="term" value="C:extracellular region"/>
    <property type="evidence" value="ECO:0007669"/>
    <property type="project" value="UniProtKB-SubCell"/>
</dbReference>
<evidence type="ECO:0000256" key="19">
    <source>
        <dbReference type="PIRSR" id="PIRSR600823-5"/>
    </source>
</evidence>
<keyword evidence="7 20" id="KW-0349">Heme</keyword>
<keyword evidence="8 17" id="KW-0479">Metal-binding</keyword>
<evidence type="ECO:0000256" key="18">
    <source>
        <dbReference type="PIRSR" id="PIRSR600823-4"/>
    </source>
</evidence>
<feature type="binding site" evidence="17">
    <location>
        <position position="71"/>
    </location>
    <ligand>
        <name>Ca(2+)</name>
        <dbReference type="ChEBI" id="CHEBI:29108"/>
        <label>1</label>
    </ligand>
</feature>
<feature type="binding site" evidence="17">
    <location>
        <position position="68"/>
    </location>
    <ligand>
        <name>Ca(2+)</name>
        <dbReference type="ChEBI" id="CHEBI:29108"/>
        <label>1</label>
    </ligand>
</feature>
<evidence type="ECO:0000313" key="23">
    <source>
        <dbReference type="EMBL" id="KAJ7959142.1"/>
    </source>
</evidence>
<name>A0AAD7PL58_QUISA</name>
<evidence type="ECO:0000256" key="10">
    <source>
        <dbReference type="ARBA" id="ARBA00022837"/>
    </source>
</evidence>
<proteinExistence type="inferred from homology"/>
<evidence type="ECO:0000256" key="2">
    <source>
        <dbReference type="ARBA" id="ARBA00002322"/>
    </source>
</evidence>
<dbReference type="GO" id="GO:0020037">
    <property type="term" value="F:heme binding"/>
    <property type="evidence" value="ECO:0007669"/>
    <property type="project" value="UniProtKB-UniRule"/>
</dbReference>
<dbReference type="Gene3D" id="1.10.420.10">
    <property type="entry name" value="Peroxidase, domain 2"/>
    <property type="match status" value="1"/>
</dbReference>
<dbReference type="EC" id="1.11.1.7" evidence="5 20"/>
<comment type="cofactor">
    <cofactor evidence="17 20">
        <name>heme b</name>
        <dbReference type="ChEBI" id="CHEBI:60344"/>
    </cofactor>
    <text evidence="17 20">Binds 1 heme b (iron(II)-protoporphyrin IX) group per subunit.</text>
</comment>
<feature type="active site" description="Proton acceptor" evidence="15">
    <location>
        <position position="67"/>
    </location>
</feature>
<dbReference type="FunFam" id="1.10.420.10:FF:000006">
    <property type="entry name" value="Peroxidase"/>
    <property type="match status" value="1"/>
</dbReference>
<dbReference type="PROSITE" id="PS50873">
    <property type="entry name" value="PEROXIDASE_4"/>
    <property type="match status" value="1"/>
</dbReference>
<evidence type="ECO:0000259" key="21">
    <source>
        <dbReference type="PROSITE" id="PS50873"/>
    </source>
</evidence>
<feature type="binding site" evidence="17">
    <location>
        <position position="251"/>
    </location>
    <ligand>
        <name>Ca(2+)</name>
        <dbReference type="ChEBI" id="CHEBI:29108"/>
        <label>2</label>
    </ligand>
</feature>
<evidence type="ECO:0000256" key="4">
    <source>
        <dbReference type="ARBA" id="ARBA00006873"/>
    </source>
</evidence>
<evidence type="ECO:0000256" key="11">
    <source>
        <dbReference type="ARBA" id="ARBA00023002"/>
    </source>
</evidence>
<evidence type="ECO:0000256" key="8">
    <source>
        <dbReference type="ARBA" id="ARBA00022723"/>
    </source>
</evidence>
<feature type="binding site" evidence="17">
    <location>
        <position position="195"/>
    </location>
    <ligand>
        <name>Ca(2+)</name>
        <dbReference type="ChEBI" id="CHEBI:29108"/>
        <label>2</label>
    </ligand>
</feature>
<comment type="function">
    <text evidence="2">Removal of H(2)O(2), oxidation of toxic reductants, biosynthesis and degradation of lignin, suberization, auxin catabolism, response to environmental stresses such as wounding, pathogen attack and oxidative stress. These functions might be dependent on each isozyme/isoform in each plant tissue.</text>
</comment>
<dbReference type="PRINTS" id="PR00461">
    <property type="entry name" value="PLPEROXIDASE"/>
</dbReference>
<dbReference type="Proteomes" id="UP001163823">
    <property type="component" value="Chromosome 8"/>
</dbReference>
<dbReference type="InterPro" id="IPR033905">
    <property type="entry name" value="Secretory_peroxidase"/>
</dbReference>
<organism evidence="23 24">
    <name type="scientific">Quillaja saponaria</name>
    <name type="common">Soap bark tree</name>
    <dbReference type="NCBI Taxonomy" id="32244"/>
    <lineage>
        <taxon>Eukaryota</taxon>
        <taxon>Viridiplantae</taxon>
        <taxon>Streptophyta</taxon>
        <taxon>Embryophyta</taxon>
        <taxon>Tracheophyta</taxon>
        <taxon>Spermatophyta</taxon>
        <taxon>Magnoliopsida</taxon>
        <taxon>eudicotyledons</taxon>
        <taxon>Gunneridae</taxon>
        <taxon>Pentapetalae</taxon>
        <taxon>rosids</taxon>
        <taxon>fabids</taxon>
        <taxon>Fabales</taxon>
        <taxon>Quillajaceae</taxon>
        <taxon>Quillaja</taxon>
    </lineage>
</organism>
<evidence type="ECO:0000256" key="1">
    <source>
        <dbReference type="ARBA" id="ARBA00000189"/>
    </source>
</evidence>
<keyword evidence="13 19" id="KW-1015">Disulfide bond</keyword>
<feature type="disulfide bond" evidence="19">
    <location>
        <begin position="122"/>
        <end position="319"/>
    </location>
</feature>
<comment type="subcellular location">
    <subcellularLocation>
        <location evidence="3 20">Secreted</location>
    </subcellularLocation>
</comment>
<dbReference type="PANTHER" id="PTHR31388:SF115">
    <property type="entry name" value="PEROXIDASE 5"/>
    <property type="match status" value="1"/>
</dbReference>
<keyword evidence="6 20" id="KW-0575">Peroxidase</keyword>
<keyword evidence="11 20" id="KW-0560">Oxidoreductase</keyword>
<evidence type="ECO:0000256" key="7">
    <source>
        <dbReference type="ARBA" id="ARBA00022617"/>
    </source>
</evidence>
<comment type="caution">
    <text evidence="23">The sequence shown here is derived from an EMBL/GenBank/DDBJ whole genome shotgun (WGS) entry which is preliminary data.</text>
</comment>
<evidence type="ECO:0000256" key="16">
    <source>
        <dbReference type="PIRSR" id="PIRSR600823-2"/>
    </source>
</evidence>
<feature type="disulfide bond" evidence="19">
    <location>
        <begin position="69"/>
        <end position="74"/>
    </location>
</feature>
<feature type="disulfide bond" evidence="19">
    <location>
        <begin position="36"/>
        <end position="116"/>
    </location>
</feature>
<sequence>MIMSNSSATTAAFFMLMLLGTTCNGQLSSTFYDTTCPNALNTIRMVIRNAVSSERRMAASLIRLHFHDCFVNGCDASILLEDSASITSERNALQNRGSARGYEVIERAKAEVEKVCPGVVSCADILAVTARDASFSVGGPSWTVKLGRRDSTTASMSQAESDLPRFTDTFETLISNFGSKGLSARDMVALSGSHTIGQAQCVTFRDRIYDNTSDIDAGFASTRRRGCPLENTIDNNRRLAPLDLVTPNSFDNNYFKNLIQKKGLLQSDQILFSGRSTDSIVSEYSNNPTTFKSDFASAMIKMGDIEPLTGSAGVIRRICSVVN</sequence>
<dbReference type="PROSITE" id="PS00436">
    <property type="entry name" value="PEROXIDASE_2"/>
    <property type="match status" value="1"/>
</dbReference>
<evidence type="ECO:0000256" key="6">
    <source>
        <dbReference type="ARBA" id="ARBA00022559"/>
    </source>
</evidence>
<feature type="domain" description="Plant heme peroxidase family profile" evidence="21">
    <location>
        <begin position="26"/>
        <end position="323"/>
    </location>
</feature>
<keyword evidence="12 17" id="KW-0408">Iron</keyword>
<evidence type="ECO:0000256" key="9">
    <source>
        <dbReference type="ARBA" id="ARBA00022729"/>
    </source>
</evidence>
<dbReference type="EMBL" id="JARAOO010000008">
    <property type="protein sequence ID" value="KAJ7959140.1"/>
    <property type="molecule type" value="Genomic_DNA"/>
</dbReference>
<feature type="binding site" evidence="16">
    <location>
        <position position="164"/>
    </location>
    <ligand>
        <name>substrate</name>
    </ligand>
</feature>
<keyword evidence="20" id="KW-0376">Hydrogen peroxide</keyword>
<dbReference type="EMBL" id="JARAOO010000008">
    <property type="protein sequence ID" value="KAJ7959142.1"/>
    <property type="molecule type" value="Genomic_DNA"/>
</dbReference>
<feature type="chain" id="PRO_5042311576" description="Peroxidase" evidence="20">
    <location>
        <begin position="26"/>
        <end position="323"/>
    </location>
</feature>
<evidence type="ECO:0000256" key="13">
    <source>
        <dbReference type="ARBA" id="ARBA00023157"/>
    </source>
</evidence>
<dbReference type="GO" id="GO:0140825">
    <property type="term" value="F:lactoperoxidase activity"/>
    <property type="evidence" value="ECO:0007669"/>
    <property type="project" value="UniProtKB-EC"/>
</dbReference>
<evidence type="ECO:0000256" key="5">
    <source>
        <dbReference type="ARBA" id="ARBA00012313"/>
    </source>
</evidence>
<dbReference type="Pfam" id="PF00141">
    <property type="entry name" value="peroxidase"/>
    <property type="match status" value="1"/>
</dbReference>
<feature type="binding site" evidence="17">
    <location>
        <position position="75"/>
    </location>
    <ligand>
        <name>Ca(2+)</name>
        <dbReference type="ChEBI" id="CHEBI:29108"/>
        <label>1</label>
    </ligand>
</feature>
<feature type="site" description="Transition state stabilizer" evidence="18">
    <location>
        <position position="63"/>
    </location>
</feature>
<comment type="catalytic activity">
    <reaction evidence="1 20">
        <text>2 a phenolic donor + H2O2 = 2 a phenolic radical donor + 2 H2O</text>
        <dbReference type="Rhea" id="RHEA:56136"/>
        <dbReference type="ChEBI" id="CHEBI:15377"/>
        <dbReference type="ChEBI" id="CHEBI:16240"/>
        <dbReference type="ChEBI" id="CHEBI:139520"/>
        <dbReference type="ChEBI" id="CHEBI:139521"/>
        <dbReference type="EC" id="1.11.1.7"/>
    </reaction>
</comment>
<gene>
    <name evidence="22" type="ORF">O6P43_019758</name>
    <name evidence="23" type="ORF">O6P43_019760</name>
</gene>
<dbReference type="InterPro" id="IPR019793">
    <property type="entry name" value="Peroxidases_heam-ligand_BS"/>
</dbReference>
<evidence type="ECO:0000256" key="20">
    <source>
        <dbReference type="RuleBase" id="RU362060"/>
    </source>
</evidence>
<dbReference type="GO" id="GO:0042744">
    <property type="term" value="P:hydrogen peroxide catabolic process"/>
    <property type="evidence" value="ECO:0007669"/>
    <property type="project" value="UniProtKB-KW"/>
</dbReference>
<dbReference type="PRINTS" id="PR00458">
    <property type="entry name" value="PEROXIDASE"/>
</dbReference>
<dbReference type="InterPro" id="IPR000823">
    <property type="entry name" value="Peroxidase_pln"/>
</dbReference>
<feature type="binding site" evidence="17">
    <location>
        <position position="73"/>
    </location>
    <ligand>
        <name>Ca(2+)</name>
        <dbReference type="ChEBI" id="CHEBI:29108"/>
        <label>1</label>
    </ligand>
</feature>
<comment type="cofactor">
    <cofactor evidence="17 20">
        <name>Ca(2+)</name>
        <dbReference type="ChEBI" id="CHEBI:29108"/>
    </cofactor>
    <text evidence="17 20">Binds 2 calcium ions per subunit.</text>
</comment>
<feature type="binding site" evidence="17">
    <location>
        <position position="246"/>
    </location>
    <ligand>
        <name>Ca(2+)</name>
        <dbReference type="ChEBI" id="CHEBI:29108"/>
        <label>2</label>
    </ligand>
</feature>